<evidence type="ECO:0000256" key="4">
    <source>
        <dbReference type="ARBA" id="ARBA00022801"/>
    </source>
</evidence>
<dbReference type="CDD" id="cd03426">
    <property type="entry name" value="NUDIX_CoAse_Nudt7"/>
    <property type="match status" value="1"/>
</dbReference>
<feature type="compositionally biased region" description="Polar residues" evidence="7">
    <location>
        <begin position="238"/>
        <end position="267"/>
    </location>
</feature>
<dbReference type="InterPro" id="IPR015797">
    <property type="entry name" value="NUDIX_hydrolase-like_dom_sf"/>
</dbReference>
<gene>
    <name evidence="9" type="ORF">GH714_003077</name>
</gene>
<dbReference type="GO" id="GO:0005737">
    <property type="term" value="C:cytoplasm"/>
    <property type="evidence" value="ECO:0007669"/>
    <property type="project" value="UniProtKB-ARBA"/>
</dbReference>
<dbReference type="PROSITE" id="PS51462">
    <property type="entry name" value="NUDIX"/>
    <property type="match status" value="1"/>
</dbReference>
<dbReference type="Pfam" id="PF00293">
    <property type="entry name" value="NUDIX"/>
    <property type="match status" value="1"/>
</dbReference>
<keyword evidence="6" id="KW-0464">Manganese</keyword>
<evidence type="ECO:0000259" key="8">
    <source>
        <dbReference type="PROSITE" id="PS51462"/>
    </source>
</evidence>
<comment type="caution">
    <text evidence="9">The sequence shown here is derived from an EMBL/GenBank/DDBJ whole genome shotgun (WGS) entry which is preliminary data.</text>
</comment>
<dbReference type="FunFam" id="3.90.79.10:FF:000036">
    <property type="entry name" value="Nudix hydrolase 11"/>
    <property type="match status" value="1"/>
</dbReference>
<keyword evidence="4" id="KW-0378">Hydrolase</keyword>
<protein>
    <recommendedName>
        <fullName evidence="8">Nudix hydrolase domain-containing protein</fullName>
    </recommendedName>
</protein>
<dbReference type="GO" id="GO:0008893">
    <property type="term" value="F:guanosine-3',5'-bis(diphosphate) 3'-diphosphatase activity"/>
    <property type="evidence" value="ECO:0007669"/>
    <property type="project" value="UniProtKB-ARBA"/>
</dbReference>
<dbReference type="InterPro" id="IPR000086">
    <property type="entry name" value="NUDIX_hydrolase_dom"/>
</dbReference>
<sequence>MGSSDWFKTIISFKKVKEESSRQAKGSSASGKSNGFKWKNQSRKESASSAGGNPGVIEDLAATRIQTAFRAYLARKTLRCLKGATRLQILTQNYSVKKQATTTLNCLHTWSKIQAQIRARRQSMVTEGRLRQKKLENQLKLEAKLHDLEVEWCGGSVTMEEILARIHQREEAAVKRERTMAYAFSHQWRANSSQNLGLVNYELGKANWGWSWMERWIAARPWESRIPAQSITPKKVQSKQTNKAGKNTNSPTAKTPVSSKPSLSNGKGNDKARRLSYPAAEKRLITLAQQLRLYKPPSPSPDEIEEQTIEETAGKVVSQLGFQESATPIPKDPQRFRPKRAAVLVCIFEGDAGDFRVILTKRSSRLSTHSGEVSLPGGKAEEGDKDDGDTATREAKEEIGLDPALVDIVTVLEPFLSKHLLRVIPVIGILRDKKEFKPSPNPGEVEAVFDAPLEMFIKDENRRVEEREWMGEKYLVHFFDYETEKKKYLIWGLTAGILIRAASVVYQRPPAFVEQNPKFRFPRDVNSNTVMH</sequence>
<dbReference type="Gene3D" id="3.90.79.10">
    <property type="entry name" value="Nucleoside Triphosphate Pyrophosphohydrolase"/>
    <property type="match status" value="1"/>
</dbReference>
<evidence type="ECO:0000256" key="2">
    <source>
        <dbReference type="ARBA" id="ARBA00001946"/>
    </source>
</evidence>
<dbReference type="GO" id="GO:0006637">
    <property type="term" value="P:acyl-CoA metabolic process"/>
    <property type="evidence" value="ECO:0007669"/>
    <property type="project" value="UniProtKB-ARBA"/>
</dbReference>
<dbReference type="Proteomes" id="UP000467840">
    <property type="component" value="Chromosome 9"/>
</dbReference>
<comment type="cofactor">
    <cofactor evidence="2">
        <name>Mg(2+)</name>
        <dbReference type="ChEBI" id="CHEBI:18420"/>
    </cofactor>
</comment>
<reference evidence="9 10" key="1">
    <citation type="journal article" date="2020" name="Mol. Plant">
        <title>The Chromosome-Based Rubber Tree Genome Provides New Insights into Spurge Genome Evolution and Rubber Biosynthesis.</title>
        <authorList>
            <person name="Liu J."/>
            <person name="Shi C."/>
            <person name="Shi C.C."/>
            <person name="Li W."/>
            <person name="Zhang Q.J."/>
            <person name="Zhang Y."/>
            <person name="Li K."/>
            <person name="Lu H.F."/>
            <person name="Shi C."/>
            <person name="Zhu S.T."/>
            <person name="Xiao Z.Y."/>
            <person name="Nan H."/>
            <person name="Yue Y."/>
            <person name="Zhu X.G."/>
            <person name="Wu Y."/>
            <person name="Hong X.N."/>
            <person name="Fan G.Y."/>
            <person name="Tong Y."/>
            <person name="Zhang D."/>
            <person name="Mao C.L."/>
            <person name="Liu Y.L."/>
            <person name="Hao S.J."/>
            <person name="Liu W.Q."/>
            <person name="Lv M.Q."/>
            <person name="Zhang H.B."/>
            <person name="Liu Y."/>
            <person name="Hu-Tang G.R."/>
            <person name="Wang J.P."/>
            <person name="Wang J.H."/>
            <person name="Sun Y.H."/>
            <person name="Ni S.B."/>
            <person name="Chen W.B."/>
            <person name="Zhang X.C."/>
            <person name="Jiao Y.N."/>
            <person name="Eichler E.E."/>
            <person name="Li G.H."/>
            <person name="Liu X."/>
            <person name="Gao L.Z."/>
        </authorList>
    </citation>
    <scope>NUCLEOTIDE SEQUENCE [LARGE SCALE GENOMIC DNA]</scope>
    <source>
        <strain evidence="10">cv. GT1</strain>
        <tissue evidence="9">Leaf</tissue>
    </source>
</reference>
<dbReference type="EMBL" id="JAAGAX010000008">
    <property type="protein sequence ID" value="KAF2305208.1"/>
    <property type="molecule type" value="Genomic_DNA"/>
</dbReference>
<name>A0A6A6LY93_HEVBR</name>
<feature type="domain" description="Nudix hydrolase" evidence="8">
    <location>
        <begin position="338"/>
        <end position="494"/>
    </location>
</feature>
<evidence type="ECO:0000256" key="6">
    <source>
        <dbReference type="ARBA" id="ARBA00023211"/>
    </source>
</evidence>
<accession>A0A6A6LY93</accession>
<organism evidence="9 10">
    <name type="scientific">Hevea brasiliensis</name>
    <name type="common">Para rubber tree</name>
    <name type="synonym">Siphonia brasiliensis</name>
    <dbReference type="NCBI Taxonomy" id="3981"/>
    <lineage>
        <taxon>Eukaryota</taxon>
        <taxon>Viridiplantae</taxon>
        <taxon>Streptophyta</taxon>
        <taxon>Embryophyta</taxon>
        <taxon>Tracheophyta</taxon>
        <taxon>Spermatophyta</taxon>
        <taxon>Magnoliopsida</taxon>
        <taxon>eudicotyledons</taxon>
        <taxon>Gunneridae</taxon>
        <taxon>Pentapetalae</taxon>
        <taxon>rosids</taxon>
        <taxon>fabids</taxon>
        <taxon>Malpighiales</taxon>
        <taxon>Euphorbiaceae</taxon>
        <taxon>Crotonoideae</taxon>
        <taxon>Micrandreae</taxon>
        <taxon>Hevea</taxon>
    </lineage>
</organism>
<proteinExistence type="predicted"/>
<keyword evidence="10" id="KW-1185">Reference proteome</keyword>
<evidence type="ECO:0000256" key="7">
    <source>
        <dbReference type="SAM" id="MobiDB-lite"/>
    </source>
</evidence>
<evidence type="ECO:0000256" key="5">
    <source>
        <dbReference type="ARBA" id="ARBA00022842"/>
    </source>
</evidence>
<dbReference type="PANTHER" id="PTHR12992:SF24">
    <property type="entry name" value="PEROXISOMAL COENZYME A DIPHOSPHATASE NUDT7"/>
    <property type="match status" value="1"/>
</dbReference>
<evidence type="ECO:0000313" key="9">
    <source>
        <dbReference type="EMBL" id="KAF2305208.1"/>
    </source>
</evidence>
<keyword evidence="3" id="KW-0479">Metal-binding</keyword>
<dbReference type="GO" id="GO:0015937">
    <property type="term" value="P:coenzyme A biosynthetic process"/>
    <property type="evidence" value="ECO:0007669"/>
    <property type="project" value="UniProtKB-ARBA"/>
</dbReference>
<evidence type="ECO:0000256" key="1">
    <source>
        <dbReference type="ARBA" id="ARBA00001936"/>
    </source>
</evidence>
<dbReference type="AlphaFoldDB" id="A0A6A6LY93"/>
<dbReference type="GO" id="GO:0015938">
    <property type="term" value="P:coenzyme A catabolic process"/>
    <property type="evidence" value="ECO:0007669"/>
    <property type="project" value="TreeGrafter"/>
</dbReference>
<comment type="cofactor">
    <cofactor evidence="1">
        <name>Mn(2+)</name>
        <dbReference type="ChEBI" id="CHEBI:29035"/>
    </cofactor>
</comment>
<feature type="region of interest" description="Disordered" evidence="7">
    <location>
        <begin position="368"/>
        <end position="394"/>
    </location>
</feature>
<dbReference type="PROSITE" id="PS50096">
    <property type="entry name" value="IQ"/>
    <property type="match status" value="1"/>
</dbReference>
<feature type="region of interest" description="Disordered" evidence="7">
    <location>
        <begin position="228"/>
        <end position="272"/>
    </location>
</feature>
<feature type="compositionally biased region" description="Low complexity" evidence="7">
    <location>
        <begin position="23"/>
        <end position="33"/>
    </location>
</feature>
<keyword evidence="5" id="KW-0460">Magnesium</keyword>
<evidence type="ECO:0000256" key="3">
    <source>
        <dbReference type="ARBA" id="ARBA00022723"/>
    </source>
</evidence>
<dbReference type="InterPro" id="IPR045121">
    <property type="entry name" value="CoAse"/>
</dbReference>
<dbReference type="GO" id="GO:0010945">
    <property type="term" value="F:coenzyme A diphosphatase activity"/>
    <property type="evidence" value="ECO:0007669"/>
    <property type="project" value="InterPro"/>
</dbReference>
<evidence type="ECO:0000313" key="10">
    <source>
        <dbReference type="Proteomes" id="UP000467840"/>
    </source>
</evidence>
<dbReference type="SUPFAM" id="SSF55811">
    <property type="entry name" value="Nudix"/>
    <property type="match status" value="1"/>
</dbReference>
<dbReference type="GO" id="GO:0046872">
    <property type="term" value="F:metal ion binding"/>
    <property type="evidence" value="ECO:0007669"/>
    <property type="project" value="UniProtKB-KW"/>
</dbReference>
<dbReference type="PANTHER" id="PTHR12992">
    <property type="entry name" value="NUDIX HYDROLASE"/>
    <property type="match status" value="1"/>
</dbReference>
<feature type="region of interest" description="Disordered" evidence="7">
    <location>
        <begin position="17"/>
        <end position="53"/>
    </location>
</feature>